<evidence type="ECO:0000259" key="6">
    <source>
        <dbReference type="Pfam" id="PF01055"/>
    </source>
</evidence>
<proteinExistence type="inferred from homology"/>
<sequence length="829" mass="96455">MEDNILSTTEQLSPNNQPPELPTSKLIEQEEEIFHHVNNPVAGLKPIVKKYLGAPNHVEQHGNRFYFTDGEAKVEVIVVTDEIIRIRMAPHGVFLEEFSYAVPKLEAKVSVFHLYDDPEEYRITTNTVNCHISKKDFFISFSDRQNHVTSSDAVPMHWEENVQFGGYYVYGTKVCHTEEAFYGLGDKPTDLNLRGKRLVNWNTDAYSFGWNQDPIYRSIPFYISLNEGIAHGIFFDNTFKSHFDFGAEDRDKTSFWADGGELQYYYIHGPHMMDVVKRYHVLTGTHPMPPLWALGYHQCRWSYYPESKVRKVTTGFRENKIPCDGIYLDIDYMDGYRCFTWNRKYFPEPKKMIKELAAQGFKTVVIIDPGIRVDDNYAIFREGKKNRYFCRRSDDYFMEGHVWPGRCQFPDFTNPEVRTWWGTLFDELVQMGVAGVWNDMNEPAVFGAGTFPDDVRHQYDGFRGSHRKAHNVYGMQMVRATYEGLRKLMKNKRPFTITRAGYSGVQRYSSVWTGDNVASWEHLRLGNLQCQRLSMSGIPFCGTDIGGFSGEPDGELFTRWIQMGTFSPFMRAHSAGDTKEREPWSFGEPFTAINRKFIELRYKLLPYLYSTFWEHHRYGFPILRPVVMQEQDEINNQARQDEFTYGDKILVCPVMEPGQQSRRVYLPKGNWFYYWDNTLVEGGCEIDVATPLETIPVFVKAGSVLPEYPVMQYVGEKEIEEVRLNVYYSDTPVNSFFFEDYGETFAYEQDIYSEKKFVVSGKENLLTLQQTMEGLYTPRYENYCFHVAGLPFKPTKIIADGKPVTDFIYTEGNVLEFKLTKNFKQIEIA</sequence>
<feature type="region of interest" description="Disordered" evidence="5">
    <location>
        <begin position="1"/>
        <end position="22"/>
    </location>
</feature>
<organism evidence="10 11">
    <name type="scientific">Mucilaginibacter robiniae</name>
    <dbReference type="NCBI Taxonomy" id="2728022"/>
    <lineage>
        <taxon>Bacteria</taxon>
        <taxon>Pseudomonadati</taxon>
        <taxon>Bacteroidota</taxon>
        <taxon>Sphingobacteriia</taxon>
        <taxon>Sphingobacteriales</taxon>
        <taxon>Sphingobacteriaceae</taxon>
        <taxon>Mucilaginibacter</taxon>
    </lineage>
</organism>
<dbReference type="Pfam" id="PF17137">
    <property type="entry name" value="DUF5110"/>
    <property type="match status" value="1"/>
</dbReference>
<reference evidence="10 11" key="1">
    <citation type="submission" date="2020-04" db="EMBL/GenBank/DDBJ databases">
        <title>Genome sequencing of novel species.</title>
        <authorList>
            <person name="Heo J."/>
            <person name="Kim S.-J."/>
            <person name="Kim J.-S."/>
            <person name="Hong S.-B."/>
            <person name="Kwon S.-W."/>
        </authorList>
    </citation>
    <scope>NUCLEOTIDE SEQUENCE [LARGE SCALE GENOMIC DNA]</scope>
    <source>
        <strain evidence="10 11">F39-2</strain>
    </source>
</reference>
<dbReference type="Gene3D" id="2.60.40.1180">
    <property type="entry name" value="Golgi alpha-mannosidase II"/>
    <property type="match status" value="2"/>
</dbReference>
<evidence type="ECO:0000259" key="7">
    <source>
        <dbReference type="Pfam" id="PF13802"/>
    </source>
</evidence>
<dbReference type="PROSITE" id="PS00129">
    <property type="entry name" value="GLYCOSYL_HYDROL_F31_1"/>
    <property type="match status" value="1"/>
</dbReference>
<dbReference type="PANTHER" id="PTHR22762">
    <property type="entry name" value="ALPHA-GLUCOSIDASE"/>
    <property type="match status" value="1"/>
</dbReference>
<dbReference type="Pfam" id="PF01055">
    <property type="entry name" value="Glyco_hydro_31_2nd"/>
    <property type="match status" value="1"/>
</dbReference>
<dbReference type="InterPro" id="IPR033403">
    <property type="entry name" value="DUF5110"/>
</dbReference>
<dbReference type="Gene3D" id="3.20.20.80">
    <property type="entry name" value="Glycosidases"/>
    <property type="match status" value="1"/>
</dbReference>
<evidence type="ECO:0000256" key="5">
    <source>
        <dbReference type="SAM" id="MobiDB-lite"/>
    </source>
</evidence>
<dbReference type="InterPro" id="IPR013780">
    <property type="entry name" value="Glyco_hydro_b"/>
</dbReference>
<protein>
    <submittedName>
        <fullName evidence="10">Glycoside hydrolase family 31 protein</fullName>
    </submittedName>
</protein>
<gene>
    <name evidence="10" type="ORF">HH214_17430</name>
</gene>
<dbReference type="PANTHER" id="PTHR22762:SF166">
    <property type="entry name" value="ALPHA-GLUCOSIDASE"/>
    <property type="match status" value="1"/>
</dbReference>
<dbReference type="CDD" id="cd14752">
    <property type="entry name" value="GH31_N"/>
    <property type="match status" value="1"/>
</dbReference>
<evidence type="ECO:0000256" key="3">
    <source>
        <dbReference type="ARBA" id="ARBA00023295"/>
    </source>
</evidence>
<evidence type="ECO:0000256" key="2">
    <source>
        <dbReference type="ARBA" id="ARBA00022801"/>
    </source>
</evidence>
<dbReference type="GO" id="GO:0030246">
    <property type="term" value="F:carbohydrate binding"/>
    <property type="evidence" value="ECO:0007669"/>
    <property type="project" value="InterPro"/>
</dbReference>
<evidence type="ECO:0000256" key="4">
    <source>
        <dbReference type="RuleBase" id="RU361185"/>
    </source>
</evidence>
<dbReference type="SUPFAM" id="SSF74650">
    <property type="entry name" value="Galactose mutarotase-like"/>
    <property type="match status" value="1"/>
</dbReference>
<dbReference type="Pfam" id="PF13802">
    <property type="entry name" value="Gal_mutarotas_2"/>
    <property type="match status" value="1"/>
</dbReference>
<dbReference type="CDD" id="cd06604">
    <property type="entry name" value="GH31_glucosidase_II_MalA"/>
    <property type="match status" value="1"/>
</dbReference>
<dbReference type="InterPro" id="IPR025887">
    <property type="entry name" value="Glyco_hydro_31_N_dom"/>
</dbReference>
<keyword evidence="2 4" id="KW-0378">Hydrolase</keyword>
<dbReference type="Gene3D" id="2.60.40.1760">
    <property type="entry name" value="glycosyl hydrolase (family 31)"/>
    <property type="match status" value="1"/>
</dbReference>
<evidence type="ECO:0000259" key="9">
    <source>
        <dbReference type="Pfam" id="PF21365"/>
    </source>
</evidence>
<dbReference type="SUPFAM" id="SSF51011">
    <property type="entry name" value="Glycosyl hydrolase domain"/>
    <property type="match status" value="1"/>
</dbReference>
<feature type="domain" description="Glycosyl hydrolase family 31 C-terminal" evidence="9">
    <location>
        <begin position="619"/>
        <end position="705"/>
    </location>
</feature>
<dbReference type="InterPro" id="IPR000322">
    <property type="entry name" value="Glyco_hydro_31_TIM"/>
</dbReference>
<keyword evidence="11" id="KW-1185">Reference proteome</keyword>
<evidence type="ECO:0000313" key="11">
    <source>
        <dbReference type="Proteomes" id="UP000503278"/>
    </source>
</evidence>
<dbReference type="KEGG" id="mrob:HH214_17430"/>
<dbReference type="Pfam" id="PF21365">
    <property type="entry name" value="Glyco_hydro_31_3rd"/>
    <property type="match status" value="1"/>
</dbReference>
<feature type="compositionally biased region" description="Polar residues" evidence="5">
    <location>
        <begin position="1"/>
        <end position="15"/>
    </location>
</feature>
<dbReference type="SUPFAM" id="SSF51445">
    <property type="entry name" value="(Trans)glycosidases"/>
    <property type="match status" value="1"/>
</dbReference>
<evidence type="ECO:0000256" key="1">
    <source>
        <dbReference type="ARBA" id="ARBA00007806"/>
    </source>
</evidence>
<dbReference type="InterPro" id="IPR011013">
    <property type="entry name" value="Gal_mutarotase_sf_dom"/>
</dbReference>
<feature type="domain" description="DUF5110" evidence="8">
    <location>
        <begin position="722"/>
        <end position="789"/>
    </location>
</feature>
<feature type="domain" description="Glycoside hydrolase family 31 TIM barrel" evidence="6">
    <location>
        <begin position="287"/>
        <end position="610"/>
    </location>
</feature>
<accession>A0A7L5EAV8</accession>
<dbReference type="InterPro" id="IPR048395">
    <property type="entry name" value="Glyco_hydro_31_C"/>
</dbReference>
<comment type="similarity">
    <text evidence="1 4">Belongs to the glycosyl hydrolase 31 family.</text>
</comment>
<dbReference type="GO" id="GO:0004553">
    <property type="term" value="F:hydrolase activity, hydrolyzing O-glycosyl compounds"/>
    <property type="evidence" value="ECO:0007669"/>
    <property type="project" value="InterPro"/>
</dbReference>
<dbReference type="AlphaFoldDB" id="A0A7L5EAV8"/>
<evidence type="ECO:0000313" key="10">
    <source>
        <dbReference type="EMBL" id="QJD97526.1"/>
    </source>
</evidence>
<dbReference type="GO" id="GO:0005975">
    <property type="term" value="P:carbohydrate metabolic process"/>
    <property type="evidence" value="ECO:0007669"/>
    <property type="project" value="InterPro"/>
</dbReference>
<dbReference type="RefSeq" id="WP_169609777.1">
    <property type="nucleotide sequence ID" value="NZ_CP051682.1"/>
</dbReference>
<dbReference type="InterPro" id="IPR017853">
    <property type="entry name" value="GH"/>
</dbReference>
<keyword evidence="3 4" id="KW-0326">Glycosidase</keyword>
<feature type="domain" description="Glycoside hydrolase family 31 N-terminal" evidence="7">
    <location>
        <begin position="74"/>
        <end position="244"/>
    </location>
</feature>
<name>A0A7L5EAV8_9SPHI</name>
<dbReference type="Proteomes" id="UP000503278">
    <property type="component" value="Chromosome"/>
</dbReference>
<dbReference type="EMBL" id="CP051682">
    <property type="protein sequence ID" value="QJD97526.1"/>
    <property type="molecule type" value="Genomic_DNA"/>
</dbReference>
<evidence type="ECO:0000259" key="8">
    <source>
        <dbReference type="Pfam" id="PF17137"/>
    </source>
</evidence>
<dbReference type="InterPro" id="IPR030458">
    <property type="entry name" value="Glyco_hydro_31_AS"/>
</dbReference>